<proteinExistence type="predicted"/>
<evidence type="ECO:0000313" key="2">
    <source>
        <dbReference type="Proteomes" id="UP001470230"/>
    </source>
</evidence>
<dbReference type="EMBL" id="JAPFFF010000030">
    <property type="protein sequence ID" value="KAK8845683.1"/>
    <property type="molecule type" value="Genomic_DNA"/>
</dbReference>
<protein>
    <submittedName>
        <fullName evidence="1">Uncharacterized protein</fullName>
    </submittedName>
</protein>
<accession>A0ABR2HF17</accession>
<sequence>MTHKENIPVKLISTNIINHKTAIIGLISKYKPSYIKFFFDTLACTGYNDTLILLYSYIDNITKDYIISFSSFFEVIMIPSSFSFTKSQIGTIEYYKNNQMLKNTKIDSFEKIDLIELPFVQGDYRFEIEYFLYKNHFFDEYDLLFLTDIGDVLFQGDIRLFNYSEGVYVVEEAFVSIKNSNYWLKMYNLSYKSFEDRSELCVGTVILVGPKGFSFLTDLHNQLKDHLNQIIQRPNFQGTLNYLVYNNTYNYPDGYVKFITTSYGIINSIGKINYHLIHFNSKDYFYNFNFKFHLWSIYDVYYHDQNFILYNQNLQKIAVIHHTKYLPIVKNKTYNGVLNLCHEKLPINYEYVMKSHRIFNI</sequence>
<dbReference type="Proteomes" id="UP001470230">
    <property type="component" value="Unassembled WGS sequence"/>
</dbReference>
<reference evidence="1 2" key="1">
    <citation type="submission" date="2024-04" db="EMBL/GenBank/DDBJ databases">
        <title>Tritrichomonas musculus Genome.</title>
        <authorList>
            <person name="Alves-Ferreira E."/>
            <person name="Grigg M."/>
            <person name="Lorenzi H."/>
            <person name="Galac M."/>
        </authorList>
    </citation>
    <scope>NUCLEOTIDE SEQUENCE [LARGE SCALE GENOMIC DNA]</scope>
    <source>
        <strain evidence="1 2">EAF2021</strain>
    </source>
</reference>
<keyword evidence="2" id="KW-1185">Reference proteome</keyword>
<name>A0ABR2HF17_9EUKA</name>
<gene>
    <name evidence="1" type="ORF">M9Y10_020601</name>
</gene>
<comment type="caution">
    <text evidence="1">The sequence shown here is derived from an EMBL/GenBank/DDBJ whole genome shotgun (WGS) entry which is preliminary data.</text>
</comment>
<organism evidence="1 2">
    <name type="scientific">Tritrichomonas musculus</name>
    <dbReference type="NCBI Taxonomy" id="1915356"/>
    <lineage>
        <taxon>Eukaryota</taxon>
        <taxon>Metamonada</taxon>
        <taxon>Parabasalia</taxon>
        <taxon>Tritrichomonadida</taxon>
        <taxon>Tritrichomonadidae</taxon>
        <taxon>Tritrichomonas</taxon>
    </lineage>
</organism>
<evidence type="ECO:0000313" key="1">
    <source>
        <dbReference type="EMBL" id="KAK8845683.1"/>
    </source>
</evidence>